<dbReference type="EMBL" id="MTHB01000003">
    <property type="protein sequence ID" value="OXC80745.1"/>
    <property type="molecule type" value="Genomic_DNA"/>
</dbReference>
<dbReference type="Proteomes" id="UP000214720">
    <property type="component" value="Unassembled WGS sequence"/>
</dbReference>
<accession>A0A226XB70</accession>
<organism evidence="1 2">
    <name type="scientific">Caballeronia sordidicola</name>
    <name type="common">Burkholderia sordidicola</name>
    <dbReference type="NCBI Taxonomy" id="196367"/>
    <lineage>
        <taxon>Bacteria</taxon>
        <taxon>Pseudomonadati</taxon>
        <taxon>Pseudomonadota</taxon>
        <taxon>Betaproteobacteria</taxon>
        <taxon>Burkholderiales</taxon>
        <taxon>Burkholderiaceae</taxon>
        <taxon>Caballeronia</taxon>
    </lineage>
</organism>
<reference evidence="2" key="1">
    <citation type="submission" date="2017-01" db="EMBL/GenBank/DDBJ databases">
        <title>Genome Analysis of Deinococcus marmoris KOPRI26562.</title>
        <authorList>
            <person name="Kim J.H."/>
            <person name="Oh H.-M."/>
        </authorList>
    </citation>
    <scope>NUCLEOTIDE SEQUENCE [LARGE SCALE GENOMIC DNA]</scope>
    <source>
        <strain evidence="2">PAMC 26633</strain>
    </source>
</reference>
<proteinExistence type="predicted"/>
<evidence type="ECO:0000313" key="2">
    <source>
        <dbReference type="Proteomes" id="UP000214720"/>
    </source>
</evidence>
<gene>
    <name evidence="1" type="ORF">BSU04_00040</name>
</gene>
<protein>
    <submittedName>
        <fullName evidence="1">Uncharacterized protein</fullName>
    </submittedName>
</protein>
<dbReference type="AlphaFoldDB" id="A0A226XB70"/>
<name>A0A226XB70_CABSO</name>
<sequence>MVFFHAGSAIWRGNASSGGSSARGHGVKPLSCQRRFGYCKY</sequence>
<comment type="caution">
    <text evidence="1">The sequence shown here is derived from an EMBL/GenBank/DDBJ whole genome shotgun (WGS) entry which is preliminary data.</text>
</comment>
<evidence type="ECO:0000313" key="1">
    <source>
        <dbReference type="EMBL" id="OXC80745.1"/>
    </source>
</evidence>